<accession>A0A4Q0VKM0</accession>
<dbReference type="AlphaFoldDB" id="A0A4Q0VKM0"/>
<reference evidence="1 2" key="1">
    <citation type="journal article" date="2019" name="Int. J. Syst. Evol. Microbiol.">
        <title>Anaerobacillus alkaliphilus sp. nov., a novel alkaliphilic and moderately halophilic bacterium.</title>
        <authorList>
            <person name="Borsodi A.K."/>
            <person name="Aszalos J.M."/>
            <person name="Bihari P."/>
            <person name="Nagy I."/>
            <person name="Schumann P."/>
            <person name="Sproer C."/>
            <person name="Kovacs A.L."/>
            <person name="Boka K."/>
            <person name="Dobosy P."/>
            <person name="Ovari M."/>
            <person name="Szili-Kovacs T."/>
            <person name="Toth E."/>
        </authorList>
    </citation>
    <scope>NUCLEOTIDE SEQUENCE [LARGE SCALE GENOMIC DNA]</scope>
    <source>
        <strain evidence="1 2">B16-10</strain>
    </source>
</reference>
<proteinExistence type="predicted"/>
<dbReference type="Proteomes" id="UP000290649">
    <property type="component" value="Unassembled WGS sequence"/>
</dbReference>
<protein>
    <submittedName>
        <fullName evidence="1">Uncharacterized protein</fullName>
    </submittedName>
</protein>
<dbReference type="OrthoDB" id="2427603at2"/>
<name>A0A4Q0VKM0_9BACI</name>
<evidence type="ECO:0000313" key="1">
    <source>
        <dbReference type="EMBL" id="RXI95534.1"/>
    </source>
</evidence>
<evidence type="ECO:0000313" key="2">
    <source>
        <dbReference type="Proteomes" id="UP000290649"/>
    </source>
</evidence>
<comment type="caution">
    <text evidence="1">The sequence shown here is derived from an EMBL/GenBank/DDBJ whole genome shotgun (WGS) entry which is preliminary data.</text>
</comment>
<dbReference type="EMBL" id="QOUX01000050">
    <property type="protein sequence ID" value="RXI95534.1"/>
    <property type="molecule type" value="Genomic_DNA"/>
</dbReference>
<organism evidence="1 2">
    <name type="scientific">Anaerobacillus alkaliphilus</name>
    <dbReference type="NCBI Taxonomy" id="1548597"/>
    <lineage>
        <taxon>Bacteria</taxon>
        <taxon>Bacillati</taxon>
        <taxon>Bacillota</taxon>
        <taxon>Bacilli</taxon>
        <taxon>Bacillales</taxon>
        <taxon>Bacillaceae</taxon>
        <taxon>Anaerobacillus</taxon>
    </lineage>
</organism>
<gene>
    <name evidence="1" type="ORF">DS745_24080</name>
</gene>
<sequence length="146" mass="16221">MKKFFIVILLLLSAGFLGNYAYNYFLSIASDKVIEHIVSDLLDEEMLDQILSDPNINEIVASFSENVGSEHALPFSTKEEGVKVVLSKFSIAEMTEIATQVQGGLSSSEQQKIASKLQERLTDEELEALMIIGIAEFKKEISTKTQ</sequence>
<keyword evidence="2" id="KW-1185">Reference proteome</keyword>
<dbReference type="RefSeq" id="WP_129080765.1">
    <property type="nucleotide sequence ID" value="NZ_QOUX01000050.1"/>
</dbReference>